<dbReference type="AlphaFoldDB" id="A0A4Q2S9R5"/>
<comment type="caution">
    <text evidence="2">The sequence shown here is derived from an EMBL/GenBank/DDBJ whole genome shotgun (WGS) entry which is preliminary data.</text>
</comment>
<name>A0A4Q2S9R5_9ACTN</name>
<dbReference type="SUPFAM" id="SSF55729">
    <property type="entry name" value="Acyl-CoA N-acyltransferases (Nat)"/>
    <property type="match status" value="1"/>
</dbReference>
<evidence type="ECO:0000313" key="2">
    <source>
        <dbReference type="EMBL" id="RYC00846.1"/>
    </source>
</evidence>
<evidence type="ECO:0000313" key="3">
    <source>
        <dbReference type="Proteomes" id="UP000293291"/>
    </source>
</evidence>
<reference evidence="2 3" key="1">
    <citation type="submission" date="2019-01" db="EMBL/GenBank/DDBJ databases">
        <title>Novel species of Nocardioides.</title>
        <authorList>
            <person name="Liu Q."/>
            <person name="Xin Y.-H."/>
        </authorList>
    </citation>
    <scope>NUCLEOTIDE SEQUENCE [LARGE SCALE GENOMIC DNA]</scope>
    <source>
        <strain evidence="2 3">CGMCC 4.6875</strain>
    </source>
</reference>
<dbReference type="OrthoDB" id="3774915at2"/>
<dbReference type="RefSeq" id="WP_129455531.1">
    <property type="nucleotide sequence ID" value="NZ_JACXYX010000002.1"/>
</dbReference>
<evidence type="ECO:0000256" key="1">
    <source>
        <dbReference type="SAM" id="MobiDB-lite"/>
    </source>
</evidence>
<accession>A0A4Q2S9R5</accession>
<dbReference type="Gene3D" id="3.40.630.30">
    <property type="match status" value="1"/>
</dbReference>
<dbReference type="InterPro" id="IPR016181">
    <property type="entry name" value="Acyl_CoA_acyltransferase"/>
</dbReference>
<dbReference type="EMBL" id="SDWU01000013">
    <property type="protein sequence ID" value="RYC00846.1"/>
    <property type="molecule type" value="Genomic_DNA"/>
</dbReference>
<gene>
    <name evidence="2" type="ORF">EUA07_12630</name>
</gene>
<protein>
    <submittedName>
        <fullName evidence="2">N-acetyltransferase</fullName>
    </submittedName>
</protein>
<keyword evidence="3" id="KW-1185">Reference proteome</keyword>
<feature type="region of interest" description="Disordered" evidence="1">
    <location>
        <begin position="1"/>
        <end position="20"/>
    </location>
</feature>
<proteinExistence type="predicted"/>
<dbReference type="Proteomes" id="UP000293291">
    <property type="component" value="Unassembled WGS sequence"/>
</dbReference>
<sequence length="152" mass="16871">MGTNAFVPSDFQPPTSLGTESFRLAPLGPQHNESDHAAWTSSIAHIRSTPGYPDGRWPPAEGMSLEENLADLTRHAADFEARKGFTYTVLDPSSGEVIGCVYLYPSASPEHDVEVQSWVRVDRAELDEPLADAVAAWLESEWPWERPDRHGR</sequence>
<keyword evidence="2" id="KW-0808">Transferase</keyword>
<organism evidence="2 3">
    <name type="scientific">Nocardioides ganghwensis</name>
    <dbReference type="NCBI Taxonomy" id="252230"/>
    <lineage>
        <taxon>Bacteria</taxon>
        <taxon>Bacillati</taxon>
        <taxon>Actinomycetota</taxon>
        <taxon>Actinomycetes</taxon>
        <taxon>Propionibacteriales</taxon>
        <taxon>Nocardioidaceae</taxon>
        <taxon>Nocardioides</taxon>
    </lineage>
</organism>
<dbReference type="GO" id="GO:0016740">
    <property type="term" value="F:transferase activity"/>
    <property type="evidence" value="ECO:0007669"/>
    <property type="project" value="UniProtKB-KW"/>
</dbReference>